<evidence type="ECO:0000313" key="2">
    <source>
        <dbReference type="Proteomes" id="UP001529245"/>
    </source>
</evidence>
<dbReference type="SUPFAM" id="SSF89360">
    <property type="entry name" value="HesB-like domain"/>
    <property type="match status" value="1"/>
</dbReference>
<dbReference type="Proteomes" id="UP001529245">
    <property type="component" value="Unassembled WGS sequence"/>
</dbReference>
<dbReference type="InterPro" id="IPR035903">
    <property type="entry name" value="HesB-like_dom_sf"/>
</dbReference>
<dbReference type="Gene3D" id="2.60.300.12">
    <property type="entry name" value="HesB-like domain"/>
    <property type="match status" value="1"/>
</dbReference>
<organism evidence="1 2">
    <name type="scientific">Alicyclobacillus sendaiensis PA2</name>
    <dbReference type="NCBI Taxonomy" id="3029425"/>
    <lineage>
        <taxon>Bacteria</taxon>
        <taxon>Bacillati</taxon>
        <taxon>Bacillota</taxon>
        <taxon>Bacilli</taxon>
        <taxon>Bacillales</taxon>
        <taxon>Alicyclobacillaceae</taxon>
        <taxon>Alicyclobacillus</taxon>
    </lineage>
</organism>
<sequence length="96" mass="10350">MQVSERAARALLRLAREELGPGEFVRIDRAYRCGGPRFQVVIDEVSTPLDSVIRVSGPDGGVEVTVGQALVKLLENVVLDYSEDGFVFGETAPVGC</sequence>
<evidence type="ECO:0000313" key="1">
    <source>
        <dbReference type="EMBL" id="MDI9259574.1"/>
    </source>
</evidence>
<gene>
    <name evidence="1" type="ORF">QID03_05180</name>
</gene>
<name>A0ABT6XWV3_ALISE</name>
<dbReference type="RefSeq" id="WP_283203127.1">
    <property type="nucleotide sequence ID" value="NZ_JASGCB010000005.1"/>
</dbReference>
<protein>
    <submittedName>
        <fullName evidence="1">Iron-sulfur cluster assembly protein</fullName>
    </submittedName>
</protein>
<reference evidence="1 2" key="1">
    <citation type="submission" date="2023-04" db="EMBL/GenBank/DDBJ databases">
        <title>A. sendaiensis sub sp. chiapanensis a novel subspecie with specific adaptation in bacterial cell wall isolated from an active volcano.</title>
        <authorList>
            <person name="Alvarez Gutierrez P.E."/>
            <person name="Ortiz Cortes L.Y."/>
        </authorList>
    </citation>
    <scope>NUCLEOTIDE SEQUENCE [LARGE SCALE GENOMIC DNA]</scope>
    <source>
        <strain evidence="1 2">PA2</strain>
    </source>
</reference>
<dbReference type="EMBL" id="JASGCB010000005">
    <property type="protein sequence ID" value="MDI9259574.1"/>
    <property type="molecule type" value="Genomic_DNA"/>
</dbReference>
<keyword evidence="2" id="KW-1185">Reference proteome</keyword>
<accession>A0ABT6XWV3</accession>
<proteinExistence type="predicted"/>
<comment type="caution">
    <text evidence="1">The sequence shown here is derived from an EMBL/GenBank/DDBJ whole genome shotgun (WGS) entry which is preliminary data.</text>
</comment>